<dbReference type="InterPro" id="IPR011050">
    <property type="entry name" value="Pectin_lyase_fold/virulence"/>
</dbReference>
<feature type="region of interest" description="Disordered" evidence="1">
    <location>
        <begin position="33"/>
        <end position="63"/>
    </location>
</feature>
<accession>M0NDL3</accession>
<name>M0NDL3_9EURY</name>
<comment type="caution">
    <text evidence="3">The sequence shown here is derived from an EMBL/GenBank/DDBJ whole genome shotgun (WGS) entry which is preliminary data.</text>
</comment>
<reference evidence="3 4" key="1">
    <citation type="journal article" date="2014" name="PLoS Genet.">
        <title>Phylogenetically driven sequencing of extremely halophilic archaea reveals strategies for static and dynamic osmo-response.</title>
        <authorList>
            <person name="Becker E.A."/>
            <person name="Seitzer P.M."/>
            <person name="Tritt A."/>
            <person name="Larsen D."/>
            <person name="Krusor M."/>
            <person name="Yao A.I."/>
            <person name="Wu D."/>
            <person name="Madern D."/>
            <person name="Eisen J.A."/>
            <person name="Darling A.E."/>
            <person name="Facciotti M.T."/>
        </authorList>
    </citation>
    <scope>NUCLEOTIDE SEQUENCE [LARGE SCALE GENOMIC DNA]</scope>
    <source>
        <strain evidence="3 4">DSM 8989</strain>
    </source>
</reference>
<feature type="transmembrane region" description="Helical" evidence="2">
    <location>
        <begin position="561"/>
        <end position="594"/>
    </location>
</feature>
<sequence length="597" mass="60321">MSETVEVSRRTFMTGAAAVALSASAGAQTVSAEANRESAGLGQTAGSRFDRHGSPSRKAERAWAEAEYTHYQQRMGDGPTQQAGAGGNTSGGSGSGSPTSPSFDRVLDAVKDVGCDPSGGRSIHEDIDGSAMQDGTLIVFPPGKYLLSGQFQASVDGTFGMVGAGYEQASSPPKPGKNAAMIVAAGGSRTRINFRASTGLFANFVMDQRSSKSSTGIVIGSSGFVQGRDIRFVGVQDNTGEGVSDSLAISPCALQAEEGATARAERVVGQYVGLPGDKNSGGAPMFWVGSGNSGTAQIGHCVSQGAADNGVYGGRTSGNVQIKGGQWVNNEVSQLRFSGTGSWADGVTLVIDKDRYKGPTSGGGFNEVFSTNGVKIERGDNGYAKAGGAVLRNADIRVGSVGSKGIGAPVLVRGSGGALKIENCRIVNNLDQPSVSAEGPGDGYSGHTSPPPHNITIAHSVFSGAQTGTIVQVSGRENSLVTKTCFTVPGSSPESVSGMKIGSGVGFGEQCTAGGLKAPQKVGSSGNLSSLPAPSYNGTAGVGAGRRRRKQGVLKKIIGGVFGGFLLILFLLLGAIVLIVVGVLAGFGALAALLGGD</sequence>
<dbReference type="PATRIC" id="fig|1227456.3.peg.1008"/>
<dbReference type="STRING" id="1227456.C450_04928"/>
<evidence type="ECO:0000313" key="3">
    <source>
        <dbReference type="EMBL" id="EMA54780.1"/>
    </source>
</evidence>
<keyword evidence="4" id="KW-1185">Reference proteome</keyword>
<feature type="region of interest" description="Disordered" evidence="1">
    <location>
        <begin position="75"/>
        <end position="104"/>
    </location>
</feature>
<evidence type="ECO:0000256" key="2">
    <source>
        <dbReference type="SAM" id="Phobius"/>
    </source>
</evidence>
<feature type="compositionally biased region" description="Gly residues" evidence="1">
    <location>
        <begin position="84"/>
        <end position="95"/>
    </location>
</feature>
<proteinExistence type="predicted"/>
<dbReference type="OrthoDB" id="202667at2157"/>
<gene>
    <name evidence="3" type="ORF">C450_04928</name>
</gene>
<evidence type="ECO:0000313" key="4">
    <source>
        <dbReference type="Proteomes" id="UP000011625"/>
    </source>
</evidence>
<evidence type="ECO:0008006" key="5">
    <source>
        <dbReference type="Google" id="ProtNLM"/>
    </source>
</evidence>
<organism evidence="3 4">
    <name type="scientific">Halococcus salifodinae DSM 8989</name>
    <dbReference type="NCBI Taxonomy" id="1227456"/>
    <lineage>
        <taxon>Archaea</taxon>
        <taxon>Methanobacteriati</taxon>
        <taxon>Methanobacteriota</taxon>
        <taxon>Stenosarchaea group</taxon>
        <taxon>Halobacteria</taxon>
        <taxon>Halobacteriales</taxon>
        <taxon>Halococcaceae</taxon>
        <taxon>Halococcus</taxon>
    </lineage>
</organism>
<feature type="compositionally biased region" description="Basic and acidic residues" evidence="1">
    <location>
        <begin position="48"/>
        <end position="63"/>
    </location>
</feature>
<protein>
    <recommendedName>
        <fullName evidence="5">Pectate lyase superfamily protein domain-containing protein</fullName>
    </recommendedName>
</protein>
<keyword evidence="2" id="KW-0812">Transmembrane</keyword>
<dbReference type="SUPFAM" id="SSF51126">
    <property type="entry name" value="Pectin lyase-like"/>
    <property type="match status" value="1"/>
</dbReference>
<dbReference type="PROSITE" id="PS51318">
    <property type="entry name" value="TAT"/>
    <property type="match status" value="1"/>
</dbReference>
<dbReference type="AlphaFoldDB" id="M0NDL3"/>
<dbReference type="InterPro" id="IPR006311">
    <property type="entry name" value="TAT_signal"/>
</dbReference>
<keyword evidence="2" id="KW-1133">Transmembrane helix</keyword>
<evidence type="ECO:0000256" key="1">
    <source>
        <dbReference type="SAM" id="MobiDB-lite"/>
    </source>
</evidence>
<keyword evidence="2" id="KW-0472">Membrane</keyword>
<feature type="region of interest" description="Disordered" evidence="1">
    <location>
        <begin position="432"/>
        <end position="455"/>
    </location>
</feature>
<dbReference type="Proteomes" id="UP000011625">
    <property type="component" value="Unassembled WGS sequence"/>
</dbReference>
<dbReference type="EMBL" id="AOME01000024">
    <property type="protein sequence ID" value="EMA54780.1"/>
    <property type="molecule type" value="Genomic_DNA"/>
</dbReference>
<dbReference type="RefSeq" id="WP_005040760.1">
    <property type="nucleotide sequence ID" value="NZ_AOME01000024.1"/>
</dbReference>